<evidence type="ECO:0000313" key="2">
    <source>
        <dbReference type="EMBL" id="QDK02748.1"/>
    </source>
</evidence>
<gene>
    <name evidence="1" type="primary">16</name>
    <name evidence="2" type="synonym">232</name>
    <name evidence="1" type="ORF">SEA_PHENDRIX_16</name>
    <name evidence="2" type="ORF">SEA_PHENDRIX_232</name>
</gene>
<sequence>MTTNTSPRHTRYDIDPRTGRYHCDECHCFLAEGDAYHDVGHDEDGPYADLIIDCRNCGHHQMVRPLTREDR</sequence>
<proteinExistence type="predicted"/>
<name>A0A514U0U4_9CAUD</name>
<reference evidence="1 3" key="1">
    <citation type="submission" date="2019-06" db="EMBL/GenBank/DDBJ databases">
        <authorList>
            <person name="Burns M.A."/>
            <person name="Hill G.C."/>
            <person name="Wesley B.E."/>
            <person name="Womack T.V."/>
            <person name="Krukonis G.P."/>
            <person name="Delesalle V.A."/>
            <person name="Garlena R.A."/>
            <person name="Russell D.A."/>
            <person name="Pope W.H."/>
            <person name="Jacobs-Sera D."/>
            <person name="Hatfull G.F."/>
        </authorList>
    </citation>
    <scope>NUCLEOTIDE SEQUENCE [LARGE SCALE GENOMIC DNA]</scope>
</reference>
<dbReference type="KEGG" id="vg:77924578"/>
<evidence type="ECO:0000313" key="3">
    <source>
        <dbReference type="Proteomes" id="UP000319596"/>
    </source>
</evidence>
<keyword evidence="3" id="KW-1185">Reference proteome</keyword>
<dbReference type="EMBL" id="MN096369">
    <property type="protein sequence ID" value="QDK02564.1"/>
    <property type="molecule type" value="Genomic_DNA"/>
</dbReference>
<evidence type="ECO:0000313" key="1">
    <source>
        <dbReference type="EMBL" id="QDK02564.1"/>
    </source>
</evidence>
<dbReference type="Proteomes" id="UP000319596">
    <property type="component" value="Segment"/>
</dbReference>
<organism evidence="1 3">
    <name type="scientific">Gordonia phage Phendrix</name>
    <dbReference type="NCBI Taxonomy" id="2593335"/>
    <lineage>
        <taxon>Viruses</taxon>
        <taxon>Duplodnaviria</taxon>
        <taxon>Heunggongvirae</taxon>
        <taxon>Uroviricota</taxon>
        <taxon>Caudoviricetes</taxon>
        <taxon>Godonkavirus</taxon>
        <taxon>Godonkavirus phendrix</taxon>
    </lineage>
</organism>
<dbReference type="EMBL" id="MN096369">
    <property type="protein sequence ID" value="QDK02748.1"/>
    <property type="molecule type" value="Genomic_DNA"/>
</dbReference>
<dbReference type="GeneID" id="77924578"/>
<dbReference type="RefSeq" id="YP_010649060.1">
    <property type="nucleotide sequence ID" value="NC_070764.1"/>
</dbReference>
<protein>
    <submittedName>
        <fullName evidence="1">Uncharacterized protein</fullName>
    </submittedName>
</protein>
<accession>A0A514U0U4</accession>